<name>A0A8K0HQX9_9ROSA</name>
<dbReference type="EMBL" id="VOIH02000001">
    <property type="protein sequence ID" value="KAF3457487.1"/>
    <property type="molecule type" value="Genomic_DNA"/>
</dbReference>
<dbReference type="SMART" id="SM00054">
    <property type="entry name" value="EFh"/>
    <property type="match status" value="2"/>
</dbReference>
<dbReference type="FunFam" id="1.10.238.10:FF:000302">
    <property type="entry name" value="Probable calcium-binding protein CML46"/>
    <property type="match status" value="1"/>
</dbReference>
<proteinExistence type="predicted"/>
<keyword evidence="5" id="KW-0812">Transmembrane</keyword>
<evidence type="ECO:0000256" key="2">
    <source>
        <dbReference type="ARBA" id="ARBA00022723"/>
    </source>
</evidence>
<dbReference type="PANTHER" id="PTHR10891">
    <property type="entry name" value="EF-HAND CALCIUM-BINDING DOMAIN CONTAINING PROTEIN"/>
    <property type="match status" value="1"/>
</dbReference>
<dbReference type="OrthoDB" id="26525at2759"/>
<dbReference type="Pfam" id="PF13499">
    <property type="entry name" value="EF-hand_7"/>
    <property type="match status" value="1"/>
</dbReference>
<dbReference type="InterPro" id="IPR018247">
    <property type="entry name" value="EF_Hand_1_Ca_BS"/>
</dbReference>
<keyword evidence="5" id="KW-0472">Membrane</keyword>
<comment type="function">
    <text evidence="1">Potential calcium sensor.</text>
</comment>
<organism evidence="7 8">
    <name type="scientific">Rhamnella rubrinervis</name>
    <dbReference type="NCBI Taxonomy" id="2594499"/>
    <lineage>
        <taxon>Eukaryota</taxon>
        <taxon>Viridiplantae</taxon>
        <taxon>Streptophyta</taxon>
        <taxon>Embryophyta</taxon>
        <taxon>Tracheophyta</taxon>
        <taxon>Spermatophyta</taxon>
        <taxon>Magnoliopsida</taxon>
        <taxon>eudicotyledons</taxon>
        <taxon>Gunneridae</taxon>
        <taxon>Pentapetalae</taxon>
        <taxon>rosids</taxon>
        <taxon>fabids</taxon>
        <taxon>Rosales</taxon>
        <taxon>Rhamnaceae</taxon>
        <taxon>rhamnoid group</taxon>
        <taxon>Rhamneae</taxon>
        <taxon>Rhamnella</taxon>
    </lineage>
</organism>
<feature type="transmembrane region" description="Helical" evidence="5">
    <location>
        <begin position="12"/>
        <end position="32"/>
    </location>
</feature>
<protein>
    <recommendedName>
        <fullName evidence="6">EF-hand domain-containing protein</fullName>
    </recommendedName>
</protein>
<keyword evidence="2" id="KW-0479">Metal-binding</keyword>
<sequence>MEDTSSANRTLYFLLWVFVDLFFIHTVSNWANSIRKFVPKFKSFLQPKLDLGSSKYRAEKSFEPELFSYSQQQVCVNRKDDGNLSREDVKIVMGKLGIFCSPESEELHEWFGSDELSRLYEEEPSLEEVKEAFDMFDENRDGFIDEKELQRVFCILGLKQGSEIENCKNMIGSFDENRDGRIDFNEFVTLMETSF</sequence>
<keyword evidence="5" id="KW-1133">Transmembrane helix</keyword>
<evidence type="ECO:0000256" key="5">
    <source>
        <dbReference type="SAM" id="Phobius"/>
    </source>
</evidence>
<evidence type="ECO:0000313" key="7">
    <source>
        <dbReference type="EMBL" id="KAF3457487.1"/>
    </source>
</evidence>
<keyword evidence="8" id="KW-1185">Reference proteome</keyword>
<keyword evidence="3" id="KW-0677">Repeat</keyword>
<evidence type="ECO:0000256" key="1">
    <source>
        <dbReference type="ARBA" id="ARBA00003291"/>
    </source>
</evidence>
<dbReference type="AlphaFoldDB" id="A0A8K0HQX9"/>
<dbReference type="SUPFAM" id="SSF47473">
    <property type="entry name" value="EF-hand"/>
    <property type="match status" value="1"/>
</dbReference>
<evidence type="ECO:0000256" key="4">
    <source>
        <dbReference type="ARBA" id="ARBA00022837"/>
    </source>
</evidence>
<evidence type="ECO:0000259" key="6">
    <source>
        <dbReference type="PROSITE" id="PS50222"/>
    </source>
</evidence>
<evidence type="ECO:0000313" key="8">
    <source>
        <dbReference type="Proteomes" id="UP000796880"/>
    </source>
</evidence>
<evidence type="ECO:0000256" key="3">
    <source>
        <dbReference type="ARBA" id="ARBA00022737"/>
    </source>
</evidence>
<feature type="domain" description="EF-hand" evidence="6">
    <location>
        <begin position="162"/>
        <end position="195"/>
    </location>
</feature>
<dbReference type="PROSITE" id="PS00018">
    <property type="entry name" value="EF_HAND_1"/>
    <property type="match status" value="2"/>
</dbReference>
<keyword evidence="4" id="KW-0106">Calcium</keyword>
<dbReference type="GO" id="GO:0005509">
    <property type="term" value="F:calcium ion binding"/>
    <property type="evidence" value="ECO:0007669"/>
    <property type="project" value="InterPro"/>
</dbReference>
<gene>
    <name evidence="7" type="ORF">FNV43_RR02145</name>
</gene>
<reference evidence="7" key="1">
    <citation type="submission" date="2020-03" db="EMBL/GenBank/DDBJ databases">
        <title>A high-quality chromosome-level genome assembly of a woody plant with both climbing and erect habits, Rhamnella rubrinervis.</title>
        <authorList>
            <person name="Lu Z."/>
            <person name="Yang Y."/>
            <person name="Zhu X."/>
            <person name="Sun Y."/>
        </authorList>
    </citation>
    <scope>NUCLEOTIDE SEQUENCE</scope>
    <source>
        <strain evidence="7">BYM</strain>
        <tissue evidence="7">Leaf</tissue>
    </source>
</reference>
<accession>A0A8K0HQX9</accession>
<dbReference type="InterPro" id="IPR011992">
    <property type="entry name" value="EF-hand-dom_pair"/>
</dbReference>
<feature type="domain" description="EF-hand" evidence="6">
    <location>
        <begin position="124"/>
        <end position="159"/>
    </location>
</feature>
<dbReference type="Proteomes" id="UP000796880">
    <property type="component" value="Unassembled WGS sequence"/>
</dbReference>
<dbReference type="Gene3D" id="1.10.238.10">
    <property type="entry name" value="EF-hand"/>
    <property type="match status" value="1"/>
</dbReference>
<dbReference type="InterPro" id="IPR039647">
    <property type="entry name" value="EF_hand_pair_protein_CML-like"/>
</dbReference>
<dbReference type="InterPro" id="IPR002048">
    <property type="entry name" value="EF_hand_dom"/>
</dbReference>
<dbReference type="CDD" id="cd00051">
    <property type="entry name" value="EFh"/>
    <property type="match status" value="1"/>
</dbReference>
<dbReference type="PROSITE" id="PS50222">
    <property type="entry name" value="EF_HAND_2"/>
    <property type="match status" value="2"/>
</dbReference>
<comment type="caution">
    <text evidence="7">The sequence shown here is derived from an EMBL/GenBank/DDBJ whole genome shotgun (WGS) entry which is preliminary data.</text>
</comment>